<keyword evidence="18" id="KW-1185">Reference proteome</keyword>
<dbReference type="InterPro" id="IPR019378">
    <property type="entry name" value="GDP-Fuc_O-FucTrfase"/>
</dbReference>
<keyword evidence="12" id="KW-0294">Fucose metabolism</keyword>
<evidence type="ECO:0000256" key="6">
    <source>
        <dbReference type="ARBA" id="ARBA00022676"/>
    </source>
</evidence>
<evidence type="ECO:0000256" key="12">
    <source>
        <dbReference type="ARBA" id="ARBA00023253"/>
    </source>
</evidence>
<keyword evidence="9" id="KW-0914">Notch signaling pathway</keyword>
<evidence type="ECO:0000256" key="14">
    <source>
        <dbReference type="ARBA" id="ARBA00033080"/>
    </source>
</evidence>
<dbReference type="OrthoDB" id="10050276at2759"/>
<evidence type="ECO:0000256" key="13">
    <source>
        <dbReference type="ARBA" id="ARBA00023277"/>
    </source>
</evidence>
<evidence type="ECO:0000256" key="1">
    <source>
        <dbReference type="ARBA" id="ARBA00004240"/>
    </source>
</evidence>
<comment type="catalytic activity">
    <reaction evidence="15">
        <text>L-threonyl-[protein] + GDP-beta-L-fucose = 3-O-(alpha-L-fucosyl)-L-threonyl-[protein] + GDP + H(+)</text>
        <dbReference type="Rhea" id="RHEA:70491"/>
        <dbReference type="Rhea" id="RHEA-COMP:11060"/>
        <dbReference type="Rhea" id="RHEA-COMP:17915"/>
        <dbReference type="ChEBI" id="CHEBI:15378"/>
        <dbReference type="ChEBI" id="CHEBI:30013"/>
        <dbReference type="ChEBI" id="CHEBI:57273"/>
        <dbReference type="ChEBI" id="CHEBI:58189"/>
        <dbReference type="ChEBI" id="CHEBI:189631"/>
        <dbReference type="EC" id="2.4.1.221"/>
    </reaction>
    <physiologicalReaction direction="left-to-right" evidence="15">
        <dbReference type="Rhea" id="RHEA:70492"/>
    </physiologicalReaction>
</comment>
<keyword evidence="13" id="KW-0119">Carbohydrate metabolism</keyword>
<evidence type="ECO:0000313" key="17">
    <source>
        <dbReference type="EMBL" id="CAD5228244.1"/>
    </source>
</evidence>
<sequence length="348" mass="39837">MGRFGNQLDQLLGSIHFAIRLNRTLVLPPFLEYPYGFVKVEPKPFENIFKIEPFQDVLPVISMEEFMDDIAPDIWPNSKRYVFCHRPRTSPIAPNSPAGCHSKEGNPFGVFWDHFGVDFVEDKYFGDIGLALDDRNVEKWIKFSEKYPVLAFTSPPAGFPSPSQYHQYQKYLEWNDDILAEAENFIKLHLSRPFVAVHLRNNVDWEQACTHVNPNHHFFASAQCTGEDFEVTVPSKEICFPNRNTVIASIKEVVDDVGAKSIFVFSDKDHMISELYKEFGRKVAVRKLAQPDPYVSLAIAGLSDHFIANCMSTFSAITVRQRRYQCESPKSTSFFGLNLTKPIKNLEL</sequence>
<evidence type="ECO:0000256" key="11">
    <source>
        <dbReference type="ARBA" id="ARBA00023180"/>
    </source>
</evidence>
<dbReference type="Gene3D" id="3.40.50.11350">
    <property type="match status" value="1"/>
</dbReference>
<keyword evidence="6" id="KW-0328">Glycosyltransferase</keyword>
<comment type="catalytic activity">
    <reaction evidence="16">
        <text>L-seryl-[protein] + GDP-beta-L-fucose = 3-O-(alpha-L-fucosyl)-L-seryl-[protein] + GDP + H(+)</text>
        <dbReference type="Rhea" id="RHEA:63644"/>
        <dbReference type="Rhea" id="RHEA-COMP:9863"/>
        <dbReference type="Rhea" id="RHEA-COMP:17914"/>
        <dbReference type="ChEBI" id="CHEBI:15378"/>
        <dbReference type="ChEBI" id="CHEBI:29999"/>
        <dbReference type="ChEBI" id="CHEBI:57273"/>
        <dbReference type="ChEBI" id="CHEBI:58189"/>
        <dbReference type="ChEBI" id="CHEBI:189632"/>
        <dbReference type="EC" id="2.4.1.221"/>
    </reaction>
    <physiologicalReaction direction="left-to-right" evidence="16">
        <dbReference type="Rhea" id="RHEA:63645"/>
    </physiologicalReaction>
</comment>
<keyword evidence="11" id="KW-0325">Glycoprotein</keyword>
<dbReference type="EMBL" id="CAJFCW020000006">
    <property type="protein sequence ID" value="CAG9124271.1"/>
    <property type="molecule type" value="Genomic_DNA"/>
</dbReference>
<comment type="caution">
    <text evidence="17">The sequence shown here is derived from an EMBL/GenBank/DDBJ whole genome shotgun (WGS) entry which is preliminary data.</text>
</comment>
<evidence type="ECO:0000256" key="3">
    <source>
        <dbReference type="ARBA" id="ARBA00010626"/>
    </source>
</evidence>
<name>A0A811LMB2_9BILA</name>
<accession>A0A811LMB2</accession>
<evidence type="ECO:0000256" key="4">
    <source>
        <dbReference type="ARBA" id="ARBA00012196"/>
    </source>
</evidence>
<dbReference type="EC" id="2.4.1.221" evidence="4"/>
<evidence type="ECO:0000256" key="15">
    <source>
        <dbReference type="ARBA" id="ARBA00047273"/>
    </source>
</evidence>
<comment type="similarity">
    <text evidence="3">Belongs to the glycosyltransferase 65 family.</text>
</comment>
<dbReference type="Gene3D" id="3.40.50.11340">
    <property type="match status" value="1"/>
</dbReference>
<evidence type="ECO:0000256" key="10">
    <source>
        <dbReference type="ARBA" id="ARBA00023157"/>
    </source>
</evidence>
<dbReference type="Proteomes" id="UP000783686">
    <property type="component" value="Unassembled WGS sequence"/>
</dbReference>
<dbReference type="GO" id="GO:0046922">
    <property type="term" value="F:peptide-O-fucosyltransferase activity"/>
    <property type="evidence" value="ECO:0007669"/>
    <property type="project" value="UniProtKB-EC"/>
</dbReference>
<dbReference type="CDD" id="cd11302">
    <property type="entry name" value="O-FucT-1"/>
    <property type="match status" value="1"/>
</dbReference>
<protein>
    <recommendedName>
        <fullName evidence="5">GDP-fucose protein O-fucosyltransferase 1</fullName>
        <ecNumber evidence="4">2.4.1.221</ecNumber>
    </recommendedName>
    <alternativeName>
        <fullName evidence="14">Peptide-O-fucosyltransferase 1</fullName>
    </alternativeName>
</protein>
<keyword evidence="10" id="KW-1015">Disulfide bond</keyword>
<dbReference type="InterPro" id="IPR039922">
    <property type="entry name" value="POFUT1"/>
</dbReference>
<dbReference type="GO" id="GO:0007219">
    <property type="term" value="P:Notch signaling pathway"/>
    <property type="evidence" value="ECO:0007669"/>
    <property type="project" value="UniProtKB-KW"/>
</dbReference>
<evidence type="ECO:0000256" key="8">
    <source>
        <dbReference type="ARBA" id="ARBA00022824"/>
    </source>
</evidence>
<reference evidence="17" key="1">
    <citation type="submission" date="2020-09" db="EMBL/GenBank/DDBJ databases">
        <authorList>
            <person name="Kikuchi T."/>
        </authorList>
    </citation>
    <scope>NUCLEOTIDE SEQUENCE</scope>
    <source>
        <strain evidence="17">SH1</strain>
    </source>
</reference>
<dbReference type="GO" id="GO:0005783">
    <property type="term" value="C:endoplasmic reticulum"/>
    <property type="evidence" value="ECO:0007669"/>
    <property type="project" value="UniProtKB-SubCell"/>
</dbReference>
<comment type="pathway">
    <text evidence="2">Protein modification; protein glycosylation.</text>
</comment>
<evidence type="ECO:0000256" key="9">
    <source>
        <dbReference type="ARBA" id="ARBA00022976"/>
    </source>
</evidence>
<dbReference type="Proteomes" id="UP000614601">
    <property type="component" value="Unassembled WGS sequence"/>
</dbReference>
<evidence type="ECO:0000256" key="16">
    <source>
        <dbReference type="ARBA" id="ARBA00048647"/>
    </source>
</evidence>
<evidence type="ECO:0000256" key="2">
    <source>
        <dbReference type="ARBA" id="ARBA00004922"/>
    </source>
</evidence>
<proteinExistence type="inferred from homology"/>
<evidence type="ECO:0000256" key="7">
    <source>
        <dbReference type="ARBA" id="ARBA00022679"/>
    </source>
</evidence>
<dbReference type="Pfam" id="PF10250">
    <property type="entry name" value="O-FucT"/>
    <property type="match status" value="1"/>
</dbReference>
<keyword evidence="8" id="KW-0256">Endoplasmic reticulum</keyword>
<dbReference type="PANTHER" id="PTHR21420">
    <property type="entry name" value="GDP-FUCOSE PROTEIN O-FUCOSYLTRANSFERASE 1"/>
    <property type="match status" value="1"/>
</dbReference>
<dbReference type="AlphaFoldDB" id="A0A811LMB2"/>
<dbReference type="PANTHER" id="PTHR21420:SF10">
    <property type="entry name" value="GDP-FUCOSE PROTEIN O-FUCOSYLTRANSFERASE 1"/>
    <property type="match status" value="1"/>
</dbReference>
<dbReference type="UniPathway" id="UPA00378"/>
<keyword evidence="7" id="KW-0808">Transferase</keyword>
<organism evidence="17 18">
    <name type="scientific">Bursaphelenchus okinawaensis</name>
    <dbReference type="NCBI Taxonomy" id="465554"/>
    <lineage>
        <taxon>Eukaryota</taxon>
        <taxon>Metazoa</taxon>
        <taxon>Ecdysozoa</taxon>
        <taxon>Nematoda</taxon>
        <taxon>Chromadorea</taxon>
        <taxon>Rhabditida</taxon>
        <taxon>Tylenchina</taxon>
        <taxon>Tylenchomorpha</taxon>
        <taxon>Aphelenchoidea</taxon>
        <taxon>Aphelenchoididae</taxon>
        <taxon>Bursaphelenchus</taxon>
    </lineage>
</organism>
<evidence type="ECO:0000313" key="18">
    <source>
        <dbReference type="Proteomes" id="UP000614601"/>
    </source>
</evidence>
<comment type="subcellular location">
    <subcellularLocation>
        <location evidence="1">Endoplasmic reticulum</location>
    </subcellularLocation>
</comment>
<evidence type="ECO:0000256" key="5">
    <source>
        <dbReference type="ARBA" id="ARBA00021745"/>
    </source>
</evidence>
<dbReference type="EMBL" id="CAJFDH010000006">
    <property type="protein sequence ID" value="CAD5228244.1"/>
    <property type="molecule type" value="Genomic_DNA"/>
</dbReference>
<gene>
    <name evidence="17" type="ORF">BOKJ2_LOCUS12581</name>
</gene>
<dbReference type="GO" id="GO:0006004">
    <property type="term" value="P:fucose metabolic process"/>
    <property type="evidence" value="ECO:0007669"/>
    <property type="project" value="UniProtKB-KW"/>
</dbReference>